<gene>
    <name evidence="4" type="ORF">GOP47_0006970</name>
</gene>
<feature type="coiled-coil region" evidence="1">
    <location>
        <begin position="945"/>
        <end position="976"/>
    </location>
</feature>
<dbReference type="Gene3D" id="3.40.50.410">
    <property type="entry name" value="von Willebrand factor, type A domain"/>
    <property type="match status" value="1"/>
</dbReference>
<dbReference type="InterPro" id="IPR036465">
    <property type="entry name" value="vWFA_dom_sf"/>
</dbReference>
<evidence type="ECO:0000313" key="4">
    <source>
        <dbReference type="EMBL" id="KAI5077146.1"/>
    </source>
</evidence>
<dbReference type="EMBL" id="JABFUD020000007">
    <property type="protein sequence ID" value="KAI5077146.1"/>
    <property type="molecule type" value="Genomic_DNA"/>
</dbReference>
<dbReference type="PANTHER" id="PTHR46785">
    <property type="entry name" value="VON WILLEBRAND FACTOR A DOMAIN-CONTAINING PROTEIN 3B"/>
    <property type="match status" value="1"/>
</dbReference>
<feature type="domain" description="VWFA" evidence="3">
    <location>
        <begin position="602"/>
        <end position="801"/>
    </location>
</feature>
<feature type="region of interest" description="Disordered" evidence="2">
    <location>
        <begin position="109"/>
        <end position="138"/>
    </location>
</feature>
<accession>A0A9D4UZS2</accession>
<dbReference type="OrthoDB" id="1913711at2759"/>
<evidence type="ECO:0000256" key="1">
    <source>
        <dbReference type="SAM" id="Coils"/>
    </source>
</evidence>
<sequence>MCCEPVLTVKLSRILCKTTASESICFVKTKLTRDKAAGKMAPPHPTVLDNSMNNAAKAVPIGWEGAKFPLSKLDLSKLAREYGKKGRSYAKDSIISVKTSAHGRLSQIPASTRVVARRRKGVSPRSSGGNSPRISPRVSAGNVRLVSRTDNGWSWLSVKFKEIRANKLVKPRKGELPPELIKAIWGSHNLRHCQISGGSLKGFGKKKISIVPEDEIKKIRAKRQDQSGQVKSAESLMDILLHNWTYFQHSHSTLGKTDKQVHAKYCENEFGHFLLSDGQQIHGQFHVNLNVLIKELRKLLTKLRSQILPMAYQELPSWKSPRLEEDPELEIPPMPLMPQLYPIAGLAPIPSEEEENIPNDYPAPVFKSPIPREHPPLVLPETLKVPPLKLPVMPVFTEDESTVDYDVYKEESLPIFVLPSQEPLPVWEEPHLAEPPPEPEYLLPQLIPPPVLESMPPFRPPLLDPRPCEKSYYELGKDERGVCDGLCSKHGHKHHFLPGQHRREPCFAKPPQLPSLPPPPFPEAESVLLRIESQGINQNQDLAELQIISEPVFEAPLEESIPPFEAPSLKEEPMFVPPPPVYLPSWKEPKPPPPLGWMGGQRPVFLIDCSGAMIGERMEAVQGCLKSLFSPGGQANLAITHFDIIMFSFDAWSFGDIENSYVYKQAAGSRYLRPLEPMRVKSPETFEAALNWVSRWRPAGTTNLSKAIDLAMSRTSADCIYLFSEGKSDKPVLIIESLKRQAQIQRYSIPIYTIGMRTSKLRCRFLKRLAAVTGGQFMEYDFKVAQQKPLEGKEEDLADMLWAQKMVEDIQRKNAESSRKEDIKDIIKHVESKYPSARHTVHLEAHRQKVIEVEAVYQQELQRVRNENAETQLRAKQAYEKLVLETQERNKAHQEKAKAQWEDEVEKVLKKNTQMIEDGLKWKDEVTKIKQKNDQTQKDAKTQFMKDLKQVEERNIATMEKAKEQHTTELERIKKKHIEGLEEVARRQKESDEKVATINKATRDEHEANCKAIRESNVLILAQARKVHEEKLESVKVQNAKAILEAQRQFEKRCEEVRVDNARKKLALVQLLDSIKRRKEYAVSSHKAEVTRAISLHEEKIKAYNKMNSENEEKTRKAWKRMCEKIDKENMATLHKAMDDFEAEQIRVQEENVKLAERRLDLKRRIAQVVRENDEIVKRKKVEWKEACALVEKQHEVEVAKAKEAHKDKIEQVKLRNAEKLQSSLLEHKAKVAAVETYNETVRPYVVASNAVRSEIRRIEAFLQCIADSILPHDRHIMEKNSTKSPLDKDLDLLAVSDATLNTEMLIEALRSAYGKNWKVDKKGDKKLSQRMSTVPDIFGSKTKFSGLIPIHPARAIPHSCLEPEDLKS</sequence>
<protein>
    <recommendedName>
        <fullName evidence="3">VWFA domain-containing protein</fullName>
    </recommendedName>
</protein>
<evidence type="ECO:0000259" key="3">
    <source>
        <dbReference type="PROSITE" id="PS50234"/>
    </source>
</evidence>
<dbReference type="PANTHER" id="PTHR46785:SF1">
    <property type="entry name" value="VON WILLEBRAND FACTOR A DOMAIN-CONTAINING PROTEIN 3B"/>
    <property type="match status" value="1"/>
</dbReference>
<comment type="caution">
    <text evidence="4">The sequence shown here is derived from an EMBL/GenBank/DDBJ whole genome shotgun (WGS) entry which is preliminary data.</text>
</comment>
<dbReference type="Proteomes" id="UP000886520">
    <property type="component" value="Chromosome 7"/>
</dbReference>
<dbReference type="PROSITE" id="PS50234">
    <property type="entry name" value="VWFA"/>
    <property type="match status" value="1"/>
</dbReference>
<feature type="coiled-coil region" evidence="1">
    <location>
        <begin position="854"/>
        <end position="918"/>
    </location>
</feature>
<evidence type="ECO:0000256" key="2">
    <source>
        <dbReference type="SAM" id="MobiDB-lite"/>
    </source>
</evidence>
<keyword evidence="1" id="KW-0175">Coiled coil</keyword>
<name>A0A9D4UZS2_ADICA</name>
<feature type="compositionally biased region" description="Polar residues" evidence="2">
    <location>
        <begin position="124"/>
        <end position="133"/>
    </location>
</feature>
<proteinExistence type="predicted"/>
<dbReference type="SUPFAM" id="SSF53300">
    <property type="entry name" value="vWA-like"/>
    <property type="match status" value="1"/>
</dbReference>
<organism evidence="4 5">
    <name type="scientific">Adiantum capillus-veneris</name>
    <name type="common">Maidenhair fern</name>
    <dbReference type="NCBI Taxonomy" id="13818"/>
    <lineage>
        <taxon>Eukaryota</taxon>
        <taxon>Viridiplantae</taxon>
        <taxon>Streptophyta</taxon>
        <taxon>Embryophyta</taxon>
        <taxon>Tracheophyta</taxon>
        <taxon>Polypodiopsida</taxon>
        <taxon>Polypodiidae</taxon>
        <taxon>Polypodiales</taxon>
        <taxon>Pteridineae</taxon>
        <taxon>Pteridaceae</taxon>
        <taxon>Vittarioideae</taxon>
        <taxon>Adiantum</taxon>
    </lineage>
</organism>
<reference evidence="4" key="1">
    <citation type="submission" date="2021-01" db="EMBL/GenBank/DDBJ databases">
        <title>Adiantum capillus-veneris genome.</title>
        <authorList>
            <person name="Fang Y."/>
            <person name="Liao Q."/>
        </authorList>
    </citation>
    <scope>NUCLEOTIDE SEQUENCE</scope>
    <source>
        <strain evidence="4">H3</strain>
        <tissue evidence="4">Leaf</tissue>
    </source>
</reference>
<keyword evidence="5" id="KW-1185">Reference proteome</keyword>
<dbReference type="InterPro" id="IPR002035">
    <property type="entry name" value="VWF_A"/>
</dbReference>
<evidence type="ECO:0000313" key="5">
    <source>
        <dbReference type="Proteomes" id="UP000886520"/>
    </source>
</evidence>